<dbReference type="PANTHER" id="PTHR24161:SF20">
    <property type="entry name" value="ANKYRIN REPEAT AND SAM DOMAIN-CONTAINING PROTEIN 4B"/>
    <property type="match status" value="1"/>
</dbReference>
<feature type="repeat" description="ANK" evidence="5">
    <location>
        <begin position="31"/>
        <end position="63"/>
    </location>
</feature>
<dbReference type="PROSITE" id="PS50297">
    <property type="entry name" value="ANK_REP_REGION"/>
    <property type="match status" value="2"/>
</dbReference>
<dbReference type="RefSeq" id="XP_054848992.1">
    <property type="nucleotide sequence ID" value="XM_054993017.1"/>
</dbReference>
<evidence type="ECO:0000313" key="9">
    <source>
        <dbReference type="RefSeq" id="XP_054848992.1"/>
    </source>
</evidence>
<keyword evidence="2" id="KW-0677">Repeat</keyword>
<dbReference type="SMART" id="SM00248">
    <property type="entry name" value="ANK"/>
    <property type="match status" value="3"/>
</dbReference>
<reference evidence="9" key="1">
    <citation type="submission" date="2025-08" db="UniProtKB">
        <authorList>
            <consortium name="RefSeq"/>
        </authorList>
    </citation>
    <scope>IDENTIFICATION</scope>
    <source>
        <tissue evidence="9">Blood</tissue>
    </source>
</reference>
<feature type="domain" description="SAM" evidence="7">
    <location>
        <begin position="344"/>
        <end position="394"/>
    </location>
</feature>
<keyword evidence="3 5" id="KW-0040">ANK repeat</keyword>
<evidence type="ECO:0000256" key="3">
    <source>
        <dbReference type="ARBA" id="ARBA00023043"/>
    </source>
</evidence>
<dbReference type="InterPro" id="IPR036770">
    <property type="entry name" value="Ankyrin_rpt-contain_sf"/>
</dbReference>
<evidence type="ECO:0000256" key="1">
    <source>
        <dbReference type="ARBA" id="ARBA00004316"/>
    </source>
</evidence>
<dbReference type="PROSITE" id="PS50088">
    <property type="entry name" value="ANK_REPEAT"/>
    <property type="match status" value="2"/>
</dbReference>
<evidence type="ECO:0000313" key="8">
    <source>
        <dbReference type="Proteomes" id="UP001190640"/>
    </source>
</evidence>
<evidence type="ECO:0000256" key="4">
    <source>
        <dbReference type="ARBA" id="ARBA00023273"/>
    </source>
</evidence>
<feature type="region of interest" description="Disordered" evidence="6">
    <location>
        <begin position="203"/>
        <end position="228"/>
    </location>
</feature>
<dbReference type="KEGG" id="emc:129338633"/>
<accession>A0AA97K370</accession>
<protein>
    <submittedName>
        <fullName evidence="9">Ankyrin repeat and SAM domain-containing protein 4B</fullName>
    </submittedName>
</protein>
<dbReference type="CTD" id="257629"/>
<organism evidence="8 9">
    <name type="scientific">Eublepharis macularius</name>
    <name type="common">Leopard gecko</name>
    <name type="synonym">Cyrtodactylus macularius</name>
    <dbReference type="NCBI Taxonomy" id="481883"/>
    <lineage>
        <taxon>Eukaryota</taxon>
        <taxon>Metazoa</taxon>
        <taxon>Chordata</taxon>
        <taxon>Craniata</taxon>
        <taxon>Vertebrata</taxon>
        <taxon>Euteleostomi</taxon>
        <taxon>Lepidosauria</taxon>
        <taxon>Squamata</taxon>
        <taxon>Bifurcata</taxon>
        <taxon>Gekkota</taxon>
        <taxon>Eublepharidae</taxon>
        <taxon>Eublepharinae</taxon>
        <taxon>Eublepharis</taxon>
    </lineage>
</organism>
<dbReference type="GO" id="GO:0120025">
    <property type="term" value="C:plasma membrane bounded cell projection"/>
    <property type="evidence" value="ECO:0007669"/>
    <property type="project" value="UniProtKB-ARBA"/>
</dbReference>
<dbReference type="Gene3D" id="1.25.40.20">
    <property type="entry name" value="Ankyrin repeat-containing domain"/>
    <property type="match status" value="2"/>
</dbReference>
<dbReference type="Pfam" id="PF12796">
    <property type="entry name" value="Ank_2"/>
    <property type="match status" value="1"/>
</dbReference>
<evidence type="ECO:0000256" key="6">
    <source>
        <dbReference type="SAM" id="MobiDB-lite"/>
    </source>
</evidence>
<proteinExistence type="predicted"/>
<evidence type="ECO:0000256" key="2">
    <source>
        <dbReference type="ARBA" id="ARBA00022737"/>
    </source>
</evidence>
<dbReference type="Pfam" id="PF00536">
    <property type="entry name" value="SAM_1"/>
    <property type="match status" value="1"/>
</dbReference>
<evidence type="ECO:0000259" key="7">
    <source>
        <dbReference type="Pfam" id="PF00536"/>
    </source>
</evidence>
<comment type="subcellular location">
    <subcellularLocation>
        <location evidence="1">Cell projection</location>
    </subcellularLocation>
</comment>
<dbReference type="Gene3D" id="1.10.150.50">
    <property type="entry name" value="Transcription Factor, Ets-1"/>
    <property type="match status" value="1"/>
</dbReference>
<sequence length="410" mass="46471">MSTRYHQAAMDGNLELLKEATRKDLNTADTDGMTPTLLAAYHGHLEAVEVICRRGGDPDKCDIWGNTPLHHAASNGHIHCVSFLINFGANIFSLDNNMRSALDAAANRNQYECVQILDNAATEQGIKNPKRVSRLKAHAQRDVQRQIRECERRQERHEHEMIRHYNKTHAERETPTRTRVSNFFTTRSLGALPKHLKDTFRLKTKKKEEDSEDLDTGSNNQAKDIPVGRTTVMDMFSENEEEEPENLGKTSVSEDGQVEQESIFNRPGLGNIVFRNNLATGITAAPVLPEKEEISFQIPDELFQFKRSEVASDPDLENVPEESWIEEEIGWDDGSTETTPLEVFLASLELNEFLPILMREDTDLETLMLCSDEDLQSIQMQLGPRKKILHAVNRRKEALAKPGKAEDTKL</sequence>
<dbReference type="Proteomes" id="UP001190640">
    <property type="component" value="Chromosome 12"/>
</dbReference>
<dbReference type="InterPro" id="IPR001660">
    <property type="entry name" value="SAM"/>
</dbReference>
<dbReference type="GeneID" id="129338633"/>
<dbReference type="SUPFAM" id="SSF48403">
    <property type="entry name" value="Ankyrin repeat"/>
    <property type="match status" value="1"/>
</dbReference>
<keyword evidence="8" id="KW-1185">Reference proteome</keyword>
<dbReference type="FunFam" id="1.10.150.50:FF:000034">
    <property type="entry name" value="ankyrin repeat and SAM domain-containing protein 4B"/>
    <property type="match status" value="1"/>
</dbReference>
<feature type="repeat" description="ANK" evidence="5">
    <location>
        <begin position="64"/>
        <end position="96"/>
    </location>
</feature>
<dbReference type="InterPro" id="IPR013761">
    <property type="entry name" value="SAM/pointed_sf"/>
</dbReference>
<evidence type="ECO:0000256" key="5">
    <source>
        <dbReference type="PROSITE-ProRule" id="PRU00023"/>
    </source>
</evidence>
<dbReference type="SUPFAM" id="SSF47769">
    <property type="entry name" value="SAM/Pointed domain"/>
    <property type="match status" value="1"/>
</dbReference>
<gene>
    <name evidence="9" type="primary">ANKS4B</name>
</gene>
<dbReference type="InterPro" id="IPR002110">
    <property type="entry name" value="Ankyrin_rpt"/>
</dbReference>
<dbReference type="PANTHER" id="PTHR24161">
    <property type="entry name" value="ANK_REP_REGION DOMAIN-CONTAINING PROTEIN-RELATED"/>
    <property type="match status" value="1"/>
</dbReference>
<name>A0AA97K370_EUBMA</name>
<dbReference type="AlphaFoldDB" id="A0AA97K370"/>
<keyword evidence="4" id="KW-0966">Cell projection</keyword>
<dbReference type="FunFam" id="1.25.40.20:FF:000074">
    <property type="entry name" value="Usher syndrome type-1G protein isoform X1"/>
    <property type="match status" value="1"/>
</dbReference>